<keyword evidence="1" id="KW-1133">Transmembrane helix</keyword>
<evidence type="ECO:0000313" key="2">
    <source>
        <dbReference type="EMBL" id="SBP61221.1"/>
    </source>
</evidence>
<name>A0A1A8B3E3_NOTFU</name>
<organism evidence="2">
    <name type="scientific">Nothobranchius furzeri</name>
    <name type="common">Turquoise killifish</name>
    <dbReference type="NCBI Taxonomy" id="105023"/>
    <lineage>
        <taxon>Eukaryota</taxon>
        <taxon>Metazoa</taxon>
        <taxon>Chordata</taxon>
        <taxon>Craniata</taxon>
        <taxon>Vertebrata</taxon>
        <taxon>Euteleostomi</taxon>
        <taxon>Actinopterygii</taxon>
        <taxon>Neopterygii</taxon>
        <taxon>Teleostei</taxon>
        <taxon>Neoteleostei</taxon>
        <taxon>Acanthomorphata</taxon>
        <taxon>Ovalentaria</taxon>
        <taxon>Atherinomorphae</taxon>
        <taxon>Cyprinodontiformes</taxon>
        <taxon>Nothobranchiidae</taxon>
        <taxon>Nothobranchius</taxon>
    </lineage>
</organism>
<evidence type="ECO:0000256" key="1">
    <source>
        <dbReference type="SAM" id="Phobius"/>
    </source>
</evidence>
<reference evidence="2" key="1">
    <citation type="submission" date="2016-05" db="EMBL/GenBank/DDBJ databases">
        <authorList>
            <person name="Lavstsen T."/>
            <person name="Jespersen J.S."/>
        </authorList>
    </citation>
    <scope>NUCLEOTIDE SEQUENCE</scope>
    <source>
        <tissue evidence="2">Brain</tissue>
    </source>
</reference>
<feature type="transmembrane region" description="Helical" evidence="1">
    <location>
        <begin position="76"/>
        <end position="100"/>
    </location>
</feature>
<keyword evidence="1" id="KW-0812">Transmembrane</keyword>
<sequence length="120" mass="13325">KISNMLKSHVASWAPLPNPVSTVDEAVLHRSHRVHPHLFHHRVVCWSYHQGQEEAAACCTLLLFQSHDPSALTSTYTDLCLVAASIIIVSLCIIILLCLFPKSNFANHLFFLAPVIAEIS</sequence>
<dbReference type="AlphaFoldDB" id="A0A1A8B3E3"/>
<protein>
    <submittedName>
        <fullName evidence="2">Uncharacterized protein</fullName>
    </submittedName>
</protein>
<feature type="non-terminal residue" evidence="2">
    <location>
        <position position="1"/>
    </location>
</feature>
<gene>
    <name evidence="2" type="primary">CR392001.1</name>
</gene>
<dbReference type="EMBL" id="HADY01022736">
    <property type="protein sequence ID" value="SBP61221.1"/>
    <property type="molecule type" value="Transcribed_RNA"/>
</dbReference>
<keyword evidence="1" id="KW-0472">Membrane</keyword>
<proteinExistence type="predicted"/>
<reference evidence="2" key="2">
    <citation type="submission" date="2016-06" db="EMBL/GenBank/DDBJ databases">
        <title>The genome of a short-lived fish provides insights into sex chromosome evolution and the genetic control of aging.</title>
        <authorList>
            <person name="Reichwald K."/>
            <person name="Felder M."/>
            <person name="Petzold A."/>
            <person name="Koch P."/>
            <person name="Groth M."/>
            <person name="Platzer M."/>
        </authorList>
    </citation>
    <scope>NUCLEOTIDE SEQUENCE</scope>
    <source>
        <tissue evidence="2">Brain</tissue>
    </source>
</reference>
<accession>A0A1A8B3E3</accession>